<reference evidence="2" key="2">
    <citation type="submission" date="2017-02" db="EMBL/GenBank/DDBJ databases">
        <title>Sunflower complete genome.</title>
        <authorList>
            <person name="Langlade N."/>
            <person name="Munos S."/>
        </authorList>
    </citation>
    <scope>NUCLEOTIDE SEQUENCE [LARGE SCALE GENOMIC DNA]</scope>
    <source>
        <tissue evidence="2">Leaves</tissue>
    </source>
</reference>
<name>A0A251SN17_HELAN</name>
<dbReference type="Pfam" id="PF05918">
    <property type="entry name" value="API5"/>
    <property type="match status" value="1"/>
</dbReference>
<protein>
    <submittedName>
        <fullName evidence="1 2">Apoptosis inhibitory 5</fullName>
    </submittedName>
</protein>
<evidence type="ECO:0000313" key="1">
    <source>
        <dbReference type="EMBL" id="KAF5771425.1"/>
    </source>
</evidence>
<dbReference type="Proteomes" id="UP000215914">
    <property type="component" value="Chromosome 14"/>
</dbReference>
<gene>
    <name evidence="2" type="ORF">HannXRQ_Chr14g0462801</name>
    <name evidence="1" type="ORF">HanXRQr2_Chr14g0670451</name>
</gene>
<reference evidence="1" key="3">
    <citation type="submission" date="2020-06" db="EMBL/GenBank/DDBJ databases">
        <title>Helianthus annuus Genome sequencing and assembly Release 2.</title>
        <authorList>
            <person name="Gouzy J."/>
            <person name="Langlade N."/>
            <person name="Munos S."/>
        </authorList>
    </citation>
    <scope>NUCLEOTIDE SEQUENCE</scope>
    <source>
        <tissue evidence="1">Leaves</tissue>
    </source>
</reference>
<accession>A0A251SN17</accession>
<evidence type="ECO:0000313" key="2">
    <source>
        <dbReference type="EMBL" id="OTG00009.1"/>
    </source>
</evidence>
<reference evidence="1 3" key="1">
    <citation type="journal article" date="2017" name="Nature">
        <title>The sunflower genome provides insights into oil metabolism, flowering and Asterid evolution.</title>
        <authorList>
            <person name="Badouin H."/>
            <person name="Gouzy J."/>
            <person name="Grassa C.J."/>
            <person name="Murat F."/>
            <person name="Staton S.E."/>
            <person name="Cottret L."/>
            <person name="Lelandais-Briere C."/>
            <person name="Owens G.L."/>
            <person name="Carrere S."/>
            <person name="Mayjonade B."/>
            <person name="Legrand L."/>
            <person name="Gill N."/>
            <person name="Kane N.C."/>
            <person name="Bowers J.E."/>
            <person name="Hubner S."/>
            <person name="Bellec A."/>
            <person name="Berard A."/>
            <person name="Berges H."/>
            <person name="Blanchet N."/>
            <person name="Boniface M.C."/>
            <person name="Brunel D."/>
            <person name="Catrice O."/>
            <person name="Chaidir N."/>
            <person name="Claudel C."/>
            <person name="Donnadieu C."/>
            <person name="Faraut T."/>
            <person name="Fievet G."/>
            <person name="Helmstetter N."/>
            <person name="King M."/>
            <person name="Knapp S.J."/>
            <person name="Lai Z."/>
            <person name="Le Paslier M.C."/>
            <person name="Lippi Y."/>
            <person name="Lorenzon L."/>
            <person name="Mandel J.R."/>
            <person name="Marage G."/>
            <person name="Marchand G."/>
            <person name="Marquand E."/>
            <person name="Bret-Mestries E."/>
            <person name="Morien E."/>
            <person name="Nambeesan S."/>
            <person name="Nguyen T."/>
            <person name="Pegot-Espagnet P."/>
            <person name="Pouilly N."/>
            <person name="Raftis F."/>
            <person name="Sallet E."/>
            <person name="Schiex T."/>
            <person name="Thomas J."/>
            <person name="Vandecasteele C."/>
            <person name="Vares D."/>
            <person name="Vear F."/>
            <person name="Vautrin S."/>
            <person name="Crespi M."/>
            <person name="Mangin B."/>
            <person name="Burke J.M."/>
            <person name="Salse J."/>
            <person name="Munos S."/>
            <person name="Vincourt P."/>
            <person name="Rieseberg L.H."/>
            <person name="Langlade N.B."/>
        </authorList>
    </citation>
    <scope>NUCLEOTIDE SEQUENCE [LARGE SCALE GENOMIC DNA]</scope>
    <source>
        <strain evidence="3">cv. SF193</strain>
        <tissue evidence="1">Leaves</tissue>
    </source>
</reference>
<dbReference type="InParanoid" id="A0A251SN17"/>
<dbReference type="EMBL" id="CM007903">
    <property type="protein sequence ID" value="OTG00009.1"/>
    <property type="molecule type" value="Genomic_DNA"/>
</dbReference>
<evidence type="ECO:0000313" key="3">
    <source>
        <dbReference type="Proteomes" id="UP000215914"/>
    </source>
</evidence>
<dbReference type="AlphaFoldDB" id="A0A251SN17"/>
<sequence>MDVLAAFGTNLHMQVQAIRGLPFFCKDTLEHIPKIVDNLAQLLIAVVKVR</sequence>
<organism evidence="2 3">
    <name type="scientific">Helianthus annuus</name>
    <name type="common">Common sunflower</name>
    <dbReference type="NCBI Taxonomy" id="4232"/>
    <lineage>
        <taxon>Eukaryota</taxon>
        <taxon>Viridiplantae</taxon>
        <taxon>Streptophyta</taxon>
        <taxon>Embryophyta</taxon>
        <taxon>Tracheophyta</taxon>
        <taxon>Spermatophyta</taxon>
        <taxon>Magnoliopsida</taxon>
        <taxon>eudicotyledons</taxon>
        <taxon>Gunneridae</taxon>
        <taxon>Pentapetalae</taxon>
        <taxon>asterids</taxon>
        <taxon>campanulids</taxon>
        <taxon>Asterales</taxon>
        <taxon>Asteraceae</taxon>
        <taxon>Asteroideae</taxon>
        <taxon>Heliantheae alliance</taxon>
        <taxon>Heliantheae</taxon>
        <taxon>Helianthus</taxon>
    </lineage>
</organism>
<dbReference type="Gramene" id="mRNA:HanXRQr2_Chr14g0670451">
    <property type="protein sequence ID" value="mRNA:HanXRQr2_Chr14g0670451"/>
    <property type="gene ID" value="HanXRQr2_Chr14g0670451"/>
</dbReference>
<proteinExistence type="predicted"/>
<dbReference type="EMBL" id="MNCJ02000329">
    <property type="protein sequence ID" value="KAF5771425.1"/>
    <property type="molecule type" value="Genomic_DNA"/>
</dbReference>
<dbReference type="InterPro" id="IPR008383">
    <property type="entry name" value="API5"/>
</dbReference>
<keyword evidence="3" id="KW-1185">Reference proteome</keyword>